<evidence type="ECO:0008006" key="4">
    <source>
        <dbReference type="Google" id="ProtNLM"/>
    </source>
</evidence>
<feature type="transmembrane region" description="Helical" evidence="1">
    <location>
        <begin position="108"/>
        <end position="127"/>
    </location>
</feature>
<keyword evidence="3" id="KW-1185">Reference proteome</keyword>
<dbReference type="Proteomes" id="UP000293300">
    <property type="component" value="Unassembled WGS sequence"/>
</dbReference>
<comment type="caution">
    <text evidence="2">The sequence shown here is derived from an EMBL/GenBank/DDBJ whole genome shotgun (WGS) entry which is preliminary data.</text>
</comment>
<dbReference type="OrthoDB" id="1361010at2"/>
<keyword evidence="1" id="KW-1133">Transmembrane helix</keyword>
<keyword evidence="1" id="KW-0472">Membrane</keyword>
<feature type="transmembrane region" description="Helical" evidence="1">
    <location>
        <begin position="139"/>
        <end position="161"/>
    </location>
</feature>
<organism evidence="2 3">
    <name type="scientific">Flavobacterium silvisoli</name>
    <dbReference type="NCBI Taxonomy" id="2529433"/>
    <lineage>
        <taxon>Bacteria</taxon>
        <taxon>Pseudomonadati</taxon>
        <taxon>Bacteroidota</taxon>
        <taxon>Flavobacteriia</taxon>
        <taxon>Flavobacteriales</taxon>
        <taxon>Flavobacteriaceae</taxon>
        <taxon>Flavobacterium</taxon>
    </lineage>
</organism>
<feature type="transmembrane region" description="Helical" evidence="1">
    <location>
        <begin position="81"/>
        <end position="101"/>
    </location>
</feature>
<feature type="transmembrane region" description="Helical" evidence="1">
    <location>
        <begin position="12"/>
        <end position="30"/>
    </location>
</feature>
<keyword evidence="1" id="KW-0812">Transmembrane</keyword>
<dbReference type="RefSeq" id="WP_131476577.1">
    <property type="nucleotide sequence ID" value="NZ_SJPE01000013.1"/>
</dbReference>
<feature type="transmembrane region" description="Helical" evidence="1">
    <location>
        <begin position="59"/>
        <end position="75"/>
    </location>
</feature>
<feature type="transmembrane region" description="Helical" evidence="1">
    <location>
        <begin position="198"/>
        <end position="218"/>
    </location>
</feature>
<accession>A0A4Q9YSM3</accession>
<evidence type="ECO:0000313" key="3">
    <source>
        <dbReference type="Proteomes" id="UP000293300"/>
    </source>
</evidence>
<evidence type="ECO:0000256" key="1">
    <source>
        <dbReference type="SAM" id="Phobius"/>
    </source>
</evidence>
<feature type="transmembrane region" description="Helical" evidence="1">
    <location>
        <begin position="36"/>
        <end position="52"/>
    </location>
</feature>
<protein>
    <recommendedName>
        <fullName evidence="4">Lysoplasmalogenase</fullName>
    </recommendedName>
</protein>
<sequence length="228" mass="26385">MQNRNDIIKTLTFCYFLIAAFEIIAEYVIAKSFICTLKPLITSTLIVIYCLKSDKKSKLFILVLGLSLLTNILFIPNTPSFLFYALVVFSIHRMLAIYLIFSLQKIKDFIPVAIATAPFLLIFFYLFMETPDIPEQSYYLLVIQNVLISLFAGISLSSYVMDDNKQNSILLISALLFVMLQFSVFIEKYFLTNEYQEFFRPLAMTFNTLAFFTFYKYVITAEKSADND</sequence>
<gene>
    <name evidence="2" type="ORF">EZL74_10540</name>
</gene>
<evidence type="ECO:0000313" key="2">
    <source>
        <dbReference type="EMBL" id="TBX66612.1"/>
    </source>
</evidence>
<dbReference type="EMBL" id="SJPE01000013">
    <property type="protein sequence ID" value="TBX66612.1"/>
    <property type="molecule type" value="Genomic_DNA"/>
</dbReference>
<name>A0A4Q9YSM3_9FLAO</name>
<feature type="transmembrane region" description="Helical" evidence="1">
    <location>
        <begin position="168"/>
        <end position="186"/>
    </location>
</feature>
<reference evidence="2 3" key="1">
    <citation type="submission" date="2019-02" db="EMBL/GenBank/DDBJ databases">
        <title>Flavobacterium sp. RD-2-33 isolated from forest soil.</title>
        <authorList>
            <person name="Chaudhary D.K."/>
        </authorList>
    </citation>
    <scope>NUCLEOTIDE SEQUENCE [LARGE SCALE GENOMIC DNA]</scope>
    <source>
        <strain evidence="2 3">RD-2-33</strain>
    </source>
</reference>
<proteinExistence type="predicted"/>
<dbReference type="AlphaFoldDB" id="A0A4Q9YSM3"/>